<keyword evidence="3" id="KW-0858">Xylan degradation</keyword>
<protein>
    <recommendedName>
        <fullName evidence="9">Beta-xylanase</fullName>
        <ecNumber evidence="9">3.2.1.8</ecNumber>
    </recommendedName>
</protein>
<accession>A0ABT1WYK6</accession>
<evidence type="ECO:0000259" key="10">
    <source>
        <dbReference type="PROSITE" id="PS51760"/>
    </source>
</evidence>
<dbReference type="InterPro" id="IPR017853">
    <property type="entry name" value="GH"/>
</dbReference>
<dbReference type="Gene3D" id="3.20.20.80">
    <property type="entry name" value="Glycosidases"/>
    <property type="match status" value="1"/>
</dbReference>
<dbReference type="PANTHER" id="PTHR31490">
    <property type="entry name" value="GLYCOSYL HYDROLASE"/>
    <property type="match status" value="1"/>
</dbReference>
<evidence type="ECO:0000313" key="12">
    <source>
        <dbReference type="Proteomes" id="UP001524642"/>
    </source>
</evidence>
<dbReference type="InterPro" id="IPR001000">
    <property type="entry name" value="GH10_dom"/>
</dbReference>
<dbReference type="Proteomes" id="UP001524642">
    <property type="component" value="Unassembled WGS sequence"/>
</dbReference>
<keyword evidence="12" id="KW-1185">Reference proteome</keyword>
<keyword evidence="6 9" id="KW-0119">Carbohydrate metabolism</keyword>
<dbReference type="PROSITE" id="PS51760">
    <property type="entry name" value="GH10_2"/>
    <property type="match status" value="1"/>
</dbReference>
<evidence type="ECO:0000313" key="11">
    <source>
        <dbReference type="EMBL" id="MCR0980936.1"/>
    </source>
</evidence>
<evidence type="ECO:0000256" key="7">
    <source>
        <dbReference type="ARBA" id="ARBA00023295"/>
    </source>
</evidence>
<sequence>MTNLLPPSPPAGEASRRTALGMALASVAGCARAQGSNQQGSPDKNPPPGLWQIARDRGFTFGAAVQANMLASDPLYAAAYEREAGVLVPEFEGKWSVLQPKEGEFDFSMLDAIISWGQARGRPIRGHALIWHEAFPDWALAAIGESQQRARAVMAAHINKVLGTTRLRIRDWDVVNEVVADPPGSDTPQADGELRNSPFFRALGPGYIETALRMAREQDATLRLVLNDYGVEEDTPWAEEKRRRLLNLVRDLVRKKVPLDAVGIQAHLQMRNAFNPAVFANFVRAIRAEGLSVLVTELDIREGDSVPDDYVARDRVVAERVSAFISAAAEGGVRTFLTWGLVDRFSWTVIEASVARRDGKLHRALPLDWEYNRKEMWRAMARSFQTAA</sequence>
<keyword evidence="5 9" id="KW-0378">Hydrolase</keyword>
<keyword evidence="4" id="KW-0732">Signal</keyword>
<evidence type="ECO:0000256" key="8">
    <source>
        <dbReference type="ARBA" id="ARBA00023326"/>
    </source>
</evidence>
<dbReference type="PANTHER" id="PTHR31490:SF88">
    <property type="entry name" value="BETA-XYLANASE"/>
    <property type="match status" value="1"/>
</dbReference>
<dbReference type="EMBL" id="JANJOU010000001">
    <property type="protein sequence ID" value="MCR0980936.1"/>
    <property type="molecule type" value="Genomic_DNA"/>
</dbReference>
<evidence type="ECO:0000256" key="2">
    <source>
        <dbReference type="ARBA" id="ARBA00007495"/>
    </source>
</evidence>
<feature type="domain" description="GH10" evidence="10">
    <location>
        <begin position="44"/>
        <end position="367"/>
    </location>
</feature>
<evidence type="ECO:0000256" key="1">
    <source>
        <dbReference type="ARBA" id="ARBA00000681"/>
    </source>
</evidence>
<dbReference type="SMART" id="SM00633">
    <property type="entry name" value="Glyco_10"/>
    <property type="match status" value="1"/>
</dbReference>
<evidence type="ECO:0000256" key="9">
    <source>
        <dbReference type="RuleBase" id="RU361174"/>
    </source>
</evidence>
<reference evidence="11 12" key="1">
    <citation type="submission" date="2022-06" db="EMBL/GenBank/DDBJ databases">
        <title>Roseomonas CN29.</title>
        <authorList>
            <person name="Cheng Y."/>
            <person name="He X."/>
        </authorList>
    </citation>
    <scope>NUCLEOTIDE SEQUENCE [LARGE SCALE GENOMIC DNA]</scope>
    <source>
        <strain evidence="11 12">CN29</strain>
    </source>
</reference>
<comment type="similarity">
    <text evidence="2 9">Belongs to the glycosyl hydrolase 10 (cellulase F) family.</text>
</comment>
<keyword evidence="8 9" id="KW-0624">Polysaccharide degradation</keyword>
<proteinExistence type="inferred from homology"/>
<dbReference type="EC" id="3.2.1.8" evidence="9"/>
<dbReference type="Pfam" id="PF00331">
    <property type="entry name" value="Glyco_hydro_10"/>
    <property type="match status" value="1"/>
</dbReference>
<keyword evidence="7 9" id="KW-0326">Glycosidase</keyword>
<organism evidence="11 12">
    <name type="scientific">Roseomonas populi</name>
    <dbReference type="NCBI Taxonomy" id="3121582"/>
    <lineage>
        <taxon>Bacteria</taxon>
        <taxon>Pseudomonadati</taxon>
        <taxon>Pseudomonadota</taxon>
        <taxon>Alphaproteobacteria</taxon>
        <taxon>Acetobacterales</taxon>
        <taxon>Roseomonadaceae</taxon>
        <taxon>Roseomonas</taxon>
    </lineage>
</organism>
<dbReference type="SUPFAM" id="SSF51445">
    <property type="entry name" value="(Trans)glycosidases"/>
    <property type="match status" value="1"/>
</dbReference>
<evidence type="ECO:0000256" key="4">
    <source>
        <dbReference type="ARBA" id="ARBA00022729"/>
    </source>
</evidence>
<dbReference type="InterPro" id="IPR044846">
    <property type="entry name" value="GH10"/>
</dbReference>
<name>A0ABT1WYK6_9PROT</name>
<dbReference type="PRINTS" id="PR00134">
    <property type="entry name" value="GLHYDRLASE10"/>
</dbReference>
<evidence type="ECO:0000256" key="5">
    <source>
        <dbReference type="ARBA" id="ARBA00022801"/>
    </source>
</evidence>
<comment type="catalytic activity">
    <reaction evidence="1 9">
        <text>Endohydrolysis of (1-&gt;4)-beta-D-xylosidic linkages in xylans.</text>
        <dbReference type="EC" id="3.2.1.8"/>
    </reaction>
</comment>
<evidence type="ECO:0000256" key="3">
    <source>
        <dbReference type="ARBA" id="ARBA00022651"/>
    </source>
</evidence>
<gene>
    <name evidence="11" type="ORF">NRP21_02615</name>
</gene>
<comment type="caution">
    <text evidence="11">The sequence shown here is derived from an EMBL/GenBank/DDBJ whole genome shotgun (WGS) entry which is preliminary data.</text>
</comment>
<dbReference type="RefSeq" id="WP_257714595.1">
    <property type="nucleotide sequence ID" value="NZ_JANJOU010000001.1"/>
</dbReference>
<evidence type="ECO:0000256" key="6">
    <source>
        <dbReference type="ARBA" id="ARBA00023277"/>
    </source>
</evidence>